<protein>
    <submittedName>
        <fullName evidence="4">Bacterial extracellular solute-binding protein</fullName>
    </submittedName>
</protein>
<dbReference type="Proteomes" id="UP000316921">
    <property type="component" value="Chromosome"/>
</dbReference>
<dbReference type="GO" id="GO:0042597">
    <property type="term" value="C:periplasmic space"/>
    <property type="evidence" value="ECO:0007669"/>
    <property type="project" value="UniProtKB-SubCell"/>
</dbReference>
<comment type="similarity">
    <text evidence="2">Belongs to the bacterial solute-binding protein 1 family.</text>
</comment>
<dbReference type="Pfam" id="PF01547">
    <property type="entry name" value="SBP_bac_1"/>
    <property type="match status" value="1"/>
</dbReference>
<keyword evidence="5" id="KW-1185">Reference proteome</keyword>
<dbReference type="Gene3D" id="3.40.190.10">
    <property type="entry name" value="Periplasmic binding protein-like II"/>
    <property type="match status" value="2"/>
</dbReference>
<gene>
    <name evidence="4" type="ORF">Pla133_19040</name>
</gene>
<proteinExistence type="inferred from homology"/>
<feature type="compositionally biased region" description="Low complexity" evidence="3">
    <location>
        <begin position="1"/>
        <end position="11"/>
    </location>
</feature>
<comment type="subcellular location">
    <subcellularLocation>
        <location evidence="1">Periplasm</location>
    </subcellularLocation>
</comment>
<dbReference type="PROSITE" id="PS51318">
    <property type="entry name" value="TAT"/>
    <property type="match status" value="1"/>
</dbReference>
<accession>A0A518BIM1</accession>
<evidence type="ECO:0000256" key="1">
    <source>
        <dbReference type="ARBA" id="ARBA00004418"/>
    </source>
</evidence>
<name>A0A518BIM1_9BACT</name>
<dbReference type="KEGG" id="pbap:Pla133_19040"/>
<dbReference type="EMBL" id="CP036287">
    <property type="protein sequence ID" value="QDU66828.1"/>
    <property type="molecule type" value="Genomic_DNA"/>
</dbReference>
<dbReference type="SUPFAM" id="SSF53850">
    <property type="entry name" value="Periplasmic binding protein-like II"/>
    <property type="match status" value="1"/>
</dbReference>
<feature type="region of interest" description="Disordered" evidence="3">
    <location>
        <begin position="1"/>
        <end position="29"/>
    </location>
</feature>
<reference evidence="4 5" key="1">
    <citation type="submission" date="2019-02" db="EMBL/GenBank/DDBJ databases">
        <title>Deep-cultivation of Planctomycetes and their phenomic and genomic characterization uncovers novel biology.</title>
        <authorList>
            <person name="Wiegand S."/>
            <person name="Jogler M."/>
            <person name="Boedeker C."/>
            <person name="Pinto D."/>
            <person name="Vollmers J."/>
            <person name="Rivas-Marin E."/>
            <person name="Kohn T."/>
            <person name="Peeters S.H."/>
            <person name="Heuer A."/>
            <person name="Rast P."/>
            <person name="Oberbeckmann S."/>
            <person name="Bunk B."/>
            <person name="Jeske O."/>
            <person name="Meyerdierks A."/>
            <person name="Storesund J.E."/>
            <person name="Kallscheuer N."/>
            <person name="Luecker S."/>
            <person name="Lage O.M."/>
            <person name="Pohl T."/>
            <person name="Merkel B.J."/>
            <person name="Hornburger P."/>
            <person name="Mueller R.-W."/>
            <person name="Bruemmer F."/>
            <person name="Labrenz M."/>
            <person name="Spormann A.M."/>
            <person name="Op den Camp H."/>
            <person name="Overmann J."/>
            <person name="Amann R."/>
            <person name="Jetten M.S.M."/>
            <person name="Mascher T."/>
            <person name="Medema M.H."/>
            <person name="Devos D.P."/>
            <person name="Kaster A.-K."/>
            <person name="Ovreas L."/>
            <person name="Rohde M."/>
            <person name="Galperin M.Y."/>
            <person name="Jogler C."/>
        </authorList>
    </citation>
    <scope>NUCLEOTIDE SEQUENCE [LARGE SCALE GENOMIC DNA]</scope>
    <source>
        <strain evidence="4 5">Pla133</strain>
    </source>
</reference>
<dbReference type="PANTHER" id="PTHR43649">
    <property type="entry name" value="ARABINOSE-BINDING PROTEIN-RELATED"/>
    <property type="match status" value="1"/>
</dbReference>
<evidence type="ECO:0000256" key="2">
    <source>
        <dbReference type="ARBA" id="ARBA00008520"/>
    </source>
</evidence>
<evidence type="ECO:0000313" key="4">
    <source>
        <dbReference type="EMBL" id="QDU66828.1"/>
    </source>
</evidence>
<dbReference type="InterPro" id="IPR006059">
    <property type="entry name" value="SBP"/>
</dbReference>
<dbReference type="AlphaFoldDB" id="A0A518BIM1"/>
<evidence type="ECO:0000313" key="5">
    <source>
        <dbReference type="Proteomes" id="UP000316921"/>
    </source>
</evidence>
<organism evidence="4 5">
    <name type="scientific">Engelhardtia mirabilis</name>
    <dbReference type="NCBI Taxonomy" id="2528011"/>
    <lineage>
        <taxon>Bacteria</taxon>
        <taxon>Pseudomonadati</taxon>
        <taxon>Planctomycetota</taxon>
        <taxon>Planctomycetia</taxon>
        <taxon>Planctomycetia incertae sedis</taxon>
        <taxon>Engelhardtia</taxon>
    </lineage>
</organism>
<dbReference type="InterPro" id="IPR006311">
    <property type="entry name" value="TAT_signal"/>
</dbReference>
<dbReference type="PANTHER" id="PTHR43649:SF12">
    <property type="entry name" value="DIACETYLCHITOBIOSE BINDING PROTEIN DASA"/>
    <property type="match status" value="1"/>
</dbReference>
<sequence length="474" mass="51738">MCAALPAPAAGEEPRPTLDASPEPTAPGASVSRRVALGLLGAAGAAALLTPGRRRTVPAGRVHLRYWEKWTGAEGEAVQRIVDRFNASQDRSWVERVPVAEIFSKAMVAIGGGDPPDVVGLFSWNVPYFAEARALMPFDDFPGGAELASGYYAPAIERLLQHEGRLWCGANTCYSLVLYANRARLAQVGLDAPPATIEELDAVSERLVERGADGRITRAGFLQNIPLWWPYVWPSLFGAELMEPGHGERPPRMSLASEGCRRAYQWVSDTAERHGRAASRSFGLSWERTMLSAADPFLSGGVAMTVQGPWMANFARQFTPNLDYVAAPVPVPAADLDPARPRGLLECDTIGIPRGCPHPEEAWEFVRFTQTRESQEELARAHCKPSPLATTSPDFLVGHPNPFVAVHEAVAKSPAVSVLPETRAWKATSDLMVQAFDAIWMGADVGTELERVQTRAQGLLEAARERYRARRERV</sequence>
<evidence type="ECO:0000256" key="3">
    <source>
        <dbReference type="SAM" id="MobiDB-lite"/>
    </source>
</evidence>
<dbReference type="InterPro" id="IPR050490">
    <property type="entry name" value="Bact_solute-bd_prot1"/>
</dbReference>